<dbReference type="InterPro" id="IPR006170">
    <property type="entry name" value="PBP/GOBP"/>
</dbReference>
<evidence type="ECO:0000256" key="5">
    <source>
        <dbReference type="SAM" id="SignalP"/>
    </source>
</evidence>
<reference evidence="6" key="2">
    <citation type="journal article" date="2013" name="BMC Genomics">
        <title>Identification of genes expressed in the sex pheromone gland of the black cutworm Agrotis ipsilon with putative roles in sex pheromone biosynthesis and transport.</title>
        <authorList>
            <person name="Gu S.H."/>
            <person name="Wu K.M."/>
            <person name="Guo Y.Y."/>
            <person name="Pickett J.A."/>
            <person name="Field L.M."/>
            <person name="Zhou J.J."/>
            <person name="Zhang Y.J."/>
        </authorList>
    </citation>
    <scope>NUCLEOTIDE SEQUENCE</scope>
</reference>
<proteinExistence type="evidence at transcript level"/>
<accession>U5KCW9</accession>
<feature type="chain" id="PRO_5004662095" evidence="5">
    <location>
        <begin position="17"/>
        <end position="137"/>
    </location>
</feature>
<dbReference type="AlphaFoldDB" id="U5KCW9"/>
<dbReference type="InterPro" id="IPR036728">
    <property type="entry name" value="PBP_GOBP_sf"/>
</dbReference>
<dbReference type="PANTHER" id="PTHR11857">
    <property type="entry name" value="ODORANT BINDING PROTEIN-RELATED"/>
    <property type="match status" value="1"/>
</dbReference>
<keyword evidence="4 5" id="KW-0732">Signal</keyword>
<comment type="subcellular location">
    <subcellularLocation>
        <location evidence="1">Secreted</location>
    </subcellularLocation>
</comment>
<dbReference type="EMBL" id="JX863693">
    <property type="protein sequence ID" value="AGR39568.1"/>
    <property type="molecule type" value="mRNA"/>
</dbReference>
<feature type="signal peptide" evidence="5">
    <location>
        <begin position="1"/>
        <end position="16"/>
    </location>
</feature>
<protein>
    <submittedName>
        <fullName evidence="6">Odorant binding protein 5</fullName>
    </submittedName>
</protein>
<evidence type="ECO:0000313" key="6">
    <source>
        <dbReference type="EMBL" id="AGR39568.1"/>
    </source>
</evidence>
<comment type="similarity">
    <text evidence="2">Belongs to the PBP/GOBP family.</text>
</comment>
<organism evidence="6">
    <name type="scientific">Agrotis ipsilon</name>
    <name type="common">Black cutworm moth</name>
    <dbReference type="NCBI Taxonomy" id="56364"/>
    <lineage>
        <taxon>Eukaryota</taxon>
        <taxon>Metazoa</taxon>
        <taxon>Ecdysozoa</taxon>
        <taxon>Arthropoda</taxon>
        <taxon>Hexapoda</taxon>
        <taxon>Insecta</taxon>
        <taxon>Pterygota</taxon>
        <taxon>Neoptera</taxon>
        <taxon>Endopterygota</taxon>
        <taxon>Lepidoptera</taxon>
        <taxon>Glossata</taxon>
        <taxon>Ditrysia</taxon>
        <taxon>Noctuoidea</taxon>
        <taxon>Noctuidae</taxon>
        <taxon>Noctuinae</taxon>
        <taxon>Noctuini</taxon>
        <taxon>Agrotis</taxon>
    </lineage>
</organism>
<dbReference type="PRINTS" id="PR00485">
    <property type="entry name" value="MEALWORMBTLB"/>
</dbReference>
<dbReference type="GO" id="GO:0005549">
    <property type="term" value="F:odorant binding"/>
    <property type="evidence" value="ECO:0007669"/>
    <property type="project" value="InterPro"/>
</dbReference>
<evidence type="ECO:0000256" key="3">
    <source>
        <dbReference type="ARBA" id="ARBA00022525"/>
    </source>
</evidence>
<dbReference type="PANTHER" id="PTHR11857:SF43">
    <property type="entry name" value="GEO07291P1-RELATED"/>
    <property type="match status" value="1"/>
</dbReference>
<dbReference type="Pfam" id="PF01395">
    <property type="entry name" value="PBP_GOBP"/>
    <property type="match status" value="1"/>
</dbReference>
<dbReference type="Gene3D" id="1.10.238.20">
    <property type="entry name" value="Pheromone/general odorant binding protein domain"/>
    <property type="match status" value="1"/>
</dbReference>
<dbReference type="GO" id="GO:0005615">
    <property type="term" value="C:extracellular space"/>
    <property type="evidence" value="ECO:0007669"/>
    <property type="project" value="TreeGrafter"/>
</dbReference>
<gene>
    <name evidence="6" type="primary">OBP5</name>
</gene>
<evidence type="ECO:0000256" key="1">
    <source>
        <dbReference type="ARBA" id="ARBA00004613"/>
    </source>
</evidence>
<dbReference type="CDD" id="cd23992">
    <property type="entry name" value="PBP_GOBP"/>
    <property type="match status" value="1"/>
</dbReference>
<dbReference type="GO" id="GO:0007608">
    <property type="term" value="P:sensory perception of smell"/>
    <property type="evidence" value="ECO:0007669"/>
    <property type="project" value="TreeGrafter"/>
</dbReference>
<dbReference type="FunFam" id="1.10.238.20:FF:000001">
    <property type="entry name" value="General odorant-binding protein lush"/>
    <property type="match status" value="1"/>
</dbReference>
<evidence type="ECO:0000256" key="2">
    <source>
        <dbReference type="ARBA" id="ARBA00008098"/>
    </source>
</evidence>
<dbReference type="SMART" id="SM00708">
    <property type="entry name" value="PhBP"/>
    <property type="match status" value="1"/>
</dbReference>
<keyword evidence="3" id="KW-0964">Secreted</keyword>
<sequence length="137" mass="14640">MKSFVLFVALVAGIHANVTLPPEQSEKALKTASECIKETGVSKEVLAEAKKGHIADDEGLKKFTLCFFKKAGIVDNNGKLNLETALAKLPPGVDKAEAKKVLEGCQAKSGKTPQDTAFEIYKCYHANAKTHIALAGI</sequence>
<evidence type="ECO:0000256" key="4">
    <source>
        <dbReference type="ARBA" id="ARBA00022729"/>
    </source>
</evidence>
<name>U5KCW9_AGRIP</name>
<reference evidence="6" key="1">
    <citation type="submission" date="2012-09" db="EMBL/GenBank/DDBJ databases">
        <authorList>
            <person name="Gu S.-H."/>
            <person name="Zhou J.-J."/>
            <person name="Guo Y.-Y."/>
            <person name="Zhang Y.-J."/>
        </authorList>
    </citation>
    <scope>NUCLEOTIDE SEQUENCE</scope>
</reference>
<dbReference type="SUPFAM" id="SSF47565">
    <property type="entry name" value="Insect pheromone/odorant-binding proteins"/>
    <property type="match status" value="1"/>
</dbReference>